<dbReference type="SMART" id="SM00614">
    <property type="entry name" value="ZnF_BED"/>
    <property type="match status" value="1"/>
</dbReference>
<evidence type="ECO:0000256" key="8">
    <source>
        <dbReference type="ARBA" id="ARBA00023242"/>
    </source>
</evidence>
<dbReference type="PANTHER" id="PTHR46481">
    <property type="entry name" value="ZINC FINGER BED DOMAIN-CONTAINING PROTEIN 4"/>
    <property type="match status" value="1"/>
</dbReference>
<name>A0A3M7SBM2_BRAPC</name>
<comment type="subcellular location">
    <subcellularLocation>
        <location evidence="1">Nucleus</location>
    </subcellularLocation>
</comment>
<proteinExistence type="predicted"/>
<keyword evidence="3 9" id="KW-0863">Zinc-finger</keyword>
<evidence type="ECO:0000256" key="3">
    <source>
        <dbReference type="ARBA" id="ARBA00022771"/>
    </source>
</evidence>
<keyword evidence="4" id="KW-0862">Zinc</keyword>
<evidence type="ECO:0000259" key="10">
    <source>
        <dbReference type="PROSITE" id="PS50808"/>
    </source>
</evidence>
<dbReference type="PROSITE" id="PS50808">
    <property type="entry name" value="ZF_BED"/>
    <property type="match status" value="1"/>
</dbReference>
<dbReference type="GO" id="GO:0046983">
    <property type="term" value="F:protein dimerization activity"/>
    <property type="evidence" value="ECO:0007669"/>
    <property type="project" value="InterPro"/>
</dbReference>
<protein>
    <submittedName>
        <fullName evidence="11">Zinc finger BED domain-containing 1-like</fullName>
    </submittedName>
</protein>
<dbReference type="GO" id="GO:0008270">
    <property type="term" value="F:zinc ion binding"/>
    <property type="evidence" value="ECO:0007669"/>
    <property type="project" value="UniProtKB-KW"/>
</dbReference>
<feature type="domain" description="BED-type" evidence="10">
    <location>
        <begin position="27"/>
        <end position="80"/>
    </location>
</feature>
<dbReference type="Proteomes" id="UP000276133">
    <property type="component" value="Unassembled WGS sequence"/>
</dbReference>
<dbReference type="GO" id="GO:0003677">
    <property type="term" value="F:DNA binding"/>
    <property type="evidence" value="ECO:0007669"/>
    <property type="project" value="UniProtKB-KW"/>
</dbReference>
<keyword evidence="8" id="KW-0539">Nucleus</keyword>
<dbReference type="OrthoDB" id="10023994at2759"/>
<evidence type="ECO:0000256" key="7">
    <source>
        <dbReference type="ARBA" id="ARBA00023163"/>
    </source>
</evidence>
<dbReference type="Pfam" id="PF05699">
    <property type="entry name" value="Dimer_Tnp_hAT"/>
    <property type="match status" value="1"/>
</dbReference>
<comment type="caution">
    <text evidence="11">The sequence shown here is derived from an EMBL/GenBank/DDBJ whole genome shotgun (WGS) entry which is preliminary data.</text>
</comment>
<keyword evidence="7" id="KW-0804">Transcription</keyword>
<dbReference type="InterPro" id="IPR003656">
    <property type="entry name" value="Znf_BED"/>
</dbReference>
<evidence type="ECO:0000313" key="12">
    <source>
        <dbReference type="Proteomes" id="UP000276133"/>
    </source>
</evidence>
<sequence length="156" mass="18193">MMETPCSGQLPLNITPCTTQSKKRNYKKRSPVYTHSRQVDLDGQIHLFCNYCITKYINSGPTKNMLDHIKTSHPEYLENIKLNENSDYDEEMEQVDLEIVRYNSEPSKNVQPLEYWQQNHKFYPILYHVLQHLFCIPATSVPAEQLFSHTGNNSLG</sequence>
<evidence type="ECO:0000256" key="4">
    <source>
        <dbReference type="ARBA" id="ARBA00022833"/>
    </source>
</evidence>
<keyword evidence="6" id="KW-0238">DNA-binding</keyword>
<reference evidence="11 12" key="1">
    <citation type="journal article" date="2018" name="Sci. Rep.">
        <title>Genomic signatures of local adaptation to the degree of environmental predictability in rotifers.</title>
        <authorList>
            <person name="Franch-Gras L."/>
            <person name="Hahn C."/>
            <person name="Garcia-Roger E.M."/>
            <person name="Carmona M.J."/>
            <person name="Serra M."/>
            <person name="Gomez A."/>
        </authorList>
    </citation>
    <scope>NUCLEOTIDE SEQUENCE [LARGE SCALE GENOMIC DNA]</scope>
    <source>
        <strain evidence="11">HYR1</strain>
    </source>
</reference>
<keyword evidence="2" id="KW-0479">Metal-binding</keyword>
<evidence type="ECO:0000256" key="2">
    <source>
        <dbReference type="ARBA" id="ARBA00022723"/>
    </source>
</evidence>
<dbReference type="EMBL" id="REGN01001676">
    <property type="protein sequence ID" value="RNA33172.1"/>
    <property type="molecule type" value="Genomic_DNA"/>
</dbReference>
<keyword evidence="5" id="KW-0805">Transcription regulation</keyword>
<evidence type="ECO:0000313" key="11">
    <source>
        <dbReference type="EMBL" id="RNA33172.1"/>
    </source>
</evidence>
<dbReference type="InterPro" id="IPR012337">
    <property type="entry name" value="RNaseH-like_sf"/>
</dbReference>
<gene>
    <name evidence="11" type="ORF">BpHYR1_029684</name>
</gene>
<keyword evidence="12" id="KW-1185">Reference proteome</keyword>
<evidence type="ECO:0000256" key="1">
    <source>
        <dbReference type="ARBA" id="ARBA00004123"/>
    </source>
</evidence>
<organism evidence="11 12">
    <name type="scientific">Brachionus plicatilis</name>
    <name type="common">Marine rotifer</name>
    <name type="synonym">Brachionus muelleri</name>
    <dbReference type="NCBI Taxonomy" id="10195"/>
    <lineage>
        <taxon>Eukaryota</taxon>
        <taxon>Metazoa</taxon>
        <taxon>Spiralia</taxon>
        <taxon>Gnathifera</taxon>
        <taxon>Rotifera</taxon>
        <taxon>Eurotatoria</taxon>
        <taxon>Monogononta</taxon>
        <taxon>Pseudotrocha</taxon>
        <taxon>Ploima</taxon>
        <taxon>Brachionidae</taxon>
        <taxon>Brachionus</taxon>
    </lineage>
</organism>
<dbReference type="SUPFAM" id="SSF53098">
    <property type="entry name" value="Ribonuclease H-like"/>
    <property type="match status" value="1"/>
</dbReference>
<dbReference type="InterPro" id="IPR052035">
    <property type="entry name" value="ZnF_BED_domain_contain"/>
</dbReference>
<dbReference type="InterPro" id="IPR008906">
    <property type="entry name" value="HATC_C_dom"/>
</dbReference>
<dbReference type="Pfam" id="PF02892">
    <property type="entry name" value="zf-BED"/>
    <property type="match status" value="1"/>
</dbReference>
<evidence type="ECO:0000256" key="5">
    <source>
        <dbReference type="ARBA" id="ARBA00023015"/>
    </source>
</evidence>
<evidence type="ECO:0000256" key="6">
    <source>
        <dbReference type="ARBA" id="ARBA00023125"/>
    </source>
</evidence>
<dbReference type="GO" id="GO:0005634">
    <property type="term" value="C:nucleus"/>
    <property type="evidence" value="ECO:0007669"/>
    <property type="project" value="UniProtKB-SubCell"/>
</dbReference>
<evidence type="ECO:0000256" key="9">
    <source>
        <dbReference type="PROSITE-ProRule" id="PRU00027"/>
    </source>
</evidence>
<dbReference type="AlphaFoldDB" id="A0A3M7SBM2"/>
<dbReference type="PANTHER" id="PTHR46481:SF10">
    <property type="entry name" value="ZINC FINGER BED DOMAIN-CONTAINING PROTEIN 39"/>
    <property type="match status" value="1"/>
</dbReference>
<accession>A0A3M7SBM2</accession>